<evidence type="ECO:0000313" key="2">
    <source>
        <dbReference type="EMBL" id="RHY30038.1"/>
    </source>
</evidence>
<gene>
    <name evidence="2" type="ORF">DYB32_004674</name>
</gene>
<organism evidence="2 3">
    <name type="scientific">Aphanomyces invadans</name>
    <dbReference type="NCBI Taxonomy" id="157072"/>
    <lineage>
        <taxon>Eukaryota</taxon>
        <taxon>Sar</taxon>
        <taxon>Stramenopiles</taxon>
        <taxon>Oomycota</taxon>
        <taxon>Saprolegniomycetes</taxon>
        <taxon>Saprolegniales</taxon>
        <taxon>Verrucalvaceae</taxon>
        <taxon>Aphanomyces</taxon>
    </lineage>
</organism>
<dbReference type="Pfam" id="PF07004">
    <property type="entry name" value="SHIPPO-rpt"/>
    <property type="match status" value="1"/>
</dbReference>
<dbReference type="InterPro" id="IPR010736">
    <property type="entry name" value="SHIPPO-rpt"/>
</dbReference>
<evidence type="ECO:0000256" key="1">
    <source>
        <dbReference type="SAM" id="MobiDB-lite"/>
    </source>
</evidence>
<protein>
    <submittedName>
        <fullName evidence="2">Uncharacterized protein</fullName>
    </submittedName>
</protein>
<dbReference type="AlphaFoldDB" id="A0A418AWV9"/>
<dbReference type="VEuPathDB" id="FungiDB:H310_08922"/>
<comment type="caution">
    <text evidence="2">The sequence shown here is derived from an EMBL/GenBank/DDBJ whole genome shotgun (WGS) entry which is preliminary data.</text>
</comment>
<dbReference type="VEuPathDB" id="FungiDB:H310_08923"/>
<reference evidence="2 3" key="1">
    <citation type="submission" date="2018-08" db="EMBL/GenBank/DDBJ databases">
        <title>Aphanomyces genome sequencing and annotation.</title>
        <authorList>
            <person name="Minardi D."/>
            <person name="Oidtmann B."/>
            <person name="Van Der Giezen M."/>
            <person name="Studholme D.J."/>
        </authorList>
    </citation>
    <scope>NUCLEOTIDE SEQUENCE [LARGE SCALE GENOMIC DNA]</scope>
    <source>
        <strain evidence="2 3">NJM0002</strain>
    </source>
</reference>
<feature type="region of interest" description="Disordered" evidence="1">
    <location>
        <begin position="1"/>
        <end position="48"/>
    </location>
</feature>
<accession>A0A418AWV9</accession>
<name>A0A418AWV9_9STRA</name>
<evidence type="ECO:0000313" key="3">
    <source>
        <dbReference type="Proteomes" id="UP000285060"/>
    </source>
</evidence>
<feature type="region of interest" description="Disordered" evidence="1">
    <location>
        <begin position="165"/>
        <end position="192"/>
    </location>
</feature>
<dbReference type="EMBL" id="QUSY01000363">
    <property type="protein sequence ID" value="RHY30038.1"/>
    <property type="molecule type" value="Genomic_DNA"/>
</dbReference>
<sequence>MRPTSHQFSNLIKQGVPTIPRKDQSYGYSTDGDGDLHRHSAPASTYSGLGNDTVGPACYNVRKEPGGDLAATVASLKSTTKRDVWDELSPRLDIPGPGHYNPKGLTSTMDKAEKPSAVFASKVPILPEPRRIQQDDEKALLLALHEQTHVRKSKFRGIKKEQFGSTSGRTDIASNMHTPFVTPTCNETPGPGTYVDKKKNRYAVNRIHQRPTLRDDGVGFQAVSERPCLAKTKTNNPMVSTTRKKELSSSHSMTISRAEEMGFNQRLDMYKRQVTNPAMKNNAEAQIRLMQQQRTFAEQNLRRNTQKIDTQIDTINRLLEEKKVRDQRELEVGLTEVKTDVSNLKLVTSELTGQINALKAEAQARKKEFDASIAEIRQQATASSEWSEDVYAQIYTLQAQAQVLMAEYDAKQKALREKQYIDENPSYSRVYSTVFSKMNEIFIASKAIASGMVTREAYSDGEKLASYMTLLNEKIPFPPAQMVMTCITNRVEGISAKREEDRINNISSNASSFSEMDEVICLVFAFEEQIQAMTAKGVETFSECLVRGVIEFLSTPPAERDAGLPHHSSVDNPLDPAALLVSQVLVFLCRTDYQKVENGVEKVASGCFSFLEFSFLASFAQRSSTAATLERSKNPVAIETRIPNVEWTDVGIFQLSGLRTATGTTWYGDDSRPDLYGYRLGGVRDAFQLHYIEYPTRATSKVLPLTEDQLDRNPEAHRKFWEGR</sequence>
<feature type="compositionally biased region" description="Polar residues" evidence="1">
    <location>
        <begin position="165"/>
        <end position="187"/>
    </location>
</feature>
<proteinExistence type="predicted"/>
<dbReference type="Proteomes" id="UP000285060">
    <property type="component" value="Unassembled WGS sequence"/>
</dbReference>
<feature type="compositionally biased region" description="Polar residues" evidence="1">
    <location>
        <begin position="1"/>
        <end position="12"/>
    </location>
</feature>
<keyword evidence="3" id="KW-1185">Reference proteome</keyword>